<name>A0AAV1LCG2_9NEOP</name>
<dbReference type="AlphaFoldDB" id="A0AAV1LCG2"/>
<reference evidence="1 2" key="1">
    <citation type="submission" date="2023-11" db="EMBL/GenBank/DDBJ databases">
        <authorList>
            <person name="Hedman E."/>
            <person name="Englund M."/>
            <person name="Stromberg M."/>
            <person name="Nyberg Akerstrom W."/>
            <person name="Nylinder S."/>
            <person name="Jareborg N."/>
            <person name="Kallberg Y."/>
            <person name="Kronander E."/>
        </authorList>
    </citation>
    <scope>NUCLEOTIDE SEQUENCE [LARGE SCALE GENOMIC DNA]</scope>
</reference>
<protein>
    <submittedName>
        <fullName evidence="1">Uncharacterized protein</fullName>
    </submittedName>
</protein>
<accession>A0AAV1LCG2</accession>
<organism evidence="1 2">
    <name type="scientific">Parnassius mnemosyne</name>
    <name type="common">clouded apollo</name>
    <dbReference type="NCBI Taxonomy" id="213953"/>
    <lineage>
        <taxon>Eukaryota</taxon>
        <taxon>Metazoa</taxon>
        <taxon>Ecdysozoa</taxon>
        <taxon>Arthropoda</taxon>
        <taxon>Hexapoda</taxon>
        <taxon>Insecta</taxon>
        <taxon>Pterygota</taxon>
        <taxon>Neoptera</taxon>
        <taxon>Endopterygota</taxon>
        <taxon>Lepidoptera</taxon>
        <taxon>Glossata</taxon>
        <taxon>Ditrysia</taxon>
        <taxon>Papilionoidea</taxon>
        <taxon>Papilionidae</taxon>
        <taxon>Parnassiinae</taxon>
        <taxon>Parnassini</taxon>
        <taxon>Parnassius</taxon>
        <taxon>Driopa</taxon>
    </lineage>
</organism>
<proteinExistence type="predicted"/>
<evidence type="ECO:0000313" key="2">
    <source>
        <dbReference type="Proteomes" id="UP001314205"/>
    </source>
</evidence>
<comment type="caution">
    <text evidence="1">The sequence shown here is derived from an EMBL/GenBank/DDBJ whole genome shotgun (WGS) entry which is preliminary data.</text>
</comment>
<dbReference type="EMBL" id="CAVLGL010000087">
    <property type="protein sequence ID" value="CAK1591759.1"/>
    <property type="molecule type" value="Genomic_DNA"/>
</dbReference>
<gene>
    <name evidence="1" type="ORF">PARMNEM_LOCUS11924</name>
</gene>
<evidence type="ECO:0000313" key="1">
    <source>
        <dbReference type="EMBL" id="CAK1591759.1"/>
    </source>
</evidence>
<keyword evidence="2" id="KW-1185">Reference proteome</keyword>
<dbReference type="Proteomes" id="UP001314205">
    <property type="component" value="Unassembled WGS sequence"/>
</dbReference>
<sequence length="173" mass="20180">MGTYTNFMFGGCMIREFYAILRDTIAKYDPKCKPSTKKFPVKYTRNSFISLRKKNKLRMKYRKYKNPLDELALLTLNKRCAELIDTCHKNYVADLEGALSDNPKLFWTFIKNKTRNSNAYPSSMTFGDDKADSGDVGNELRQDREMIRRATQHVAIRVTTCLQHRGGHFEQFL</sequence>